<comment type="caution">
    <text evidence="2">The sequence shown here is derived from an EMBL/GenBank/DDBJ whole genome shotgun (WGS) entry which is preliminary data.</text>
</comment>
<name>A0A2P5D4F1_PARAD</name>
<evidence type="ECO:0000313" key="3">
    <source>
        <dbReference type="Proteomes" id="UP000237105"/>
    </source>
</evidence>
<gene>
    <name evidence="2" type="ORF">PanWU01x14_097300</name>
</gene>
<organism evidence="2 3">
    <name type="scientific">Parasponia andersonii</name>
    <name type="common">Sponia andersonii</name>
    <dbReference type="NCBI Taxonomy" id="3476"/>
    <lineage>
        <taxon>Eukaryota</taxon>
        <taxon>Viridiplantae</taxon>
        <taxon>Streptophyta</taxon>
        <taxon>Embryophyta</taxon>
        <taxon>Tracheophyta</taxon>
        <taxon>Spermatophyta</taxon>
        <taxon>Magnoliopsida</taxon>
        <taxon>eudicotyledons</taxon>
        <taxon>Gunneridae</taxon>
        <taxon>Pentapetalae</taxon>
        <taxon>rosids</taxon>
        <taxon>fabids</taxon>
        <taxon>Rosales</taxon>
        <taxon>Cannabaceae</taxon>
        <taxon>Parasponia</taxon>
    </lineage>
</organism>
<sequence>FLTQHGVGEVRGNQYDTRTYSNNSLKLAAKDMTPRTMIVQLQGEASSEASGEASSEASGEASSEASDKASS</sequence>
<protein>
    <submittedName>
        <fullName evidence="2">Uncharacterized protein</fullName>
    </submittedName>
</protein>
<proteinExistence type="predicted"/>
<dbReference type="OrthoDB" id="2919534at2759"/>
<dbReference type="Proteomes" id="UP000237105">
    <property type="component" value="Unassembled WGS sequence"/>
</dbReference>
<feature type="region of interest" description="Disordered" evidence="1">
    <location>
        <begin position="39"/>
        <end position="71"/>
    </location>
</feature>
<evidence type="ECO:0000256" key="1">
    <source>
        <dbReference type="SAM" id="MobiDB-lite"/>
    </source>
</evidence>
<feature type="compositionally biased region" description="Low complexity" evidence="1">
    <location>
        <begin position="43"/>
        <end position="64"/>
    </location>
</feature>
<reference evidence="3" key="1">
    <citation type="submission" date="2016-06" db="EMBL/GenBank/DDBJ databases">
        <title>Parallel loss of symbiosis genes in relatives of nitrogen-fixing non-legume Parasponia.</title>
        <authorList>
            <person name="Van Velzen R."/>
            <person name="Holmer R."/>
            <person name="Bu F."/>
            <person name="Rutten L."/>
            <person name="Van Zeijl A."/>
            <person name="Liu W."/>
            <person name="Santuari L."/>
            <person name="Cao Q."/>
            <person name="Sharma T."/>
            <person name="Shen D."/>
            <person name="Roswanjaya Y."/>
            <person name="Wardhani T."/>
            <person name="Kalhor M.S."/>
            <person name="Jansen J."/>
            <person name="Van den Hoogen J."/>
            <person name="Gungor B."/>
            <person name="Hartog M."/>
            <person name="Hontelez J."/>
            <person name="Verver J."/>
            <person name="Yang W.-C."/>
            <person name="Schijlen E."/>
            <person name="Repin R."/>
            <person name="Schilthuizen M."/>
            <person name="Schranz E."/>
            <person name="Heidstra R."/>
            <person name="Miyata K."/>
            <person name="Fedorova E."/>
            <person name="Kohlen W."/>
            <person name="Bisseling T."/>
            <person name="Smit S."/>
            <person name="Geurts R."/>
        </authorList>
    </citation>
    <scope>NUCLEOTIDE SEQUENCE [LARGE SCALE GENOMIC DNA]</scope>
    <source>
        <strain evidence="3">cv. WU1-14</strain>
    </source>
</reference>
<evidence type="ECO:0000313" key="2">
    <source>
        <dbReference type="EMBL" id="PON68170.1"/>
    </source>
</evidence>
<dbReference type="AlphaFoldDB" id="A0A2P5D4F1"/>
<feature type="non-terminal residue" evidence="2">
    <location>
        <position position="1"/>
    </location>
</feature>
<accession>A0A2P5D4F1</accession>
<keyword evidence="3" id="KW-1185">Reference proteome</keyword>
<dbReference type="EMBL" id="JXTB01000065">
    <property type="protein sequence ID" value="PON68170.1"/>
    <property type="molecule type" value="Genomic_DNA"/>
</dbReference>